<evidence type="ECO:0000313" key="1">
    <source>
        <dbReference type="EMBL" id="CAH2207431.1"/>
    </source>
</evidence>
<comment type="caution">
    <text evidence="1">The sequence shown here is derived from an EMBL/GenBank/DDBJ whole genome shotgun (WGS) entry which is preliminary data.</text>
</comment>
<keyword evidence="2" id="KW-1185">Reference proteome</keyword>
<reference evidence="1" key="1">
    <citation type="submission" date="2022-03" db="EMBL/GenBank/DDBJ databases">
        <authorList>
            <person name="Lindestad O."/>
        </authorList>
    </citation>
    <scope>NUCLEOTIDE SEQUENCE</scope>
</reference>
<protein>
    <submittedName>
        <fullName evidence="1">Jg21361 protein</fullName>
    </submittedName>
</protein>
<dbReference type="AlphaFoldDB" id="A0A8S4QBP3"/>
<feature type="non-terminal residue" evidence="1">
    <location>
        <position position="1"/>
    </location>
</feature>
<dbReference type="EMBL" id="CAKXAJ010000164">
    <property type="protein sequence ID" value="CAH2207431.1"/>
    <property type="molecule type" value="Genomic_DNA"/>
</dbReference>
<gene>
    <name evidence="1" type="primary">jg21361</name>
    <name evidence="1" type="ORF">PAEG_LOCUS53</name>
</gene>
<accession>A0A8S4QBP3</accession>
<organism evidence="1 2">
    <name type="scientific">Pararge aegeria aegeria</name>
    <dbReference type="NCBI Taxonomy" id="348720"/>
    <lineage>
        <taxon>Eukaryota</taxon>
        <taxon>Metazoa</taxon>
        <taxon>Ecdysozoa</taxon>
        <taxon>Arthropoda</taxon>
        <taxon>Hexapoda</taxon>
        <taxon>Insecta</taxon>
        <taxon>Pterygota</taxon>
        <taxon>Neoptera</taxon>
        <taxon>Endopterygota</taxon>
        <taxon>Lepidoptera</taxon>
        <taxon>Glossata</taxon>
        <taxon>Ditrysia</taxon>
        <taxon>Papilionoidea</taxon>
        <taxon>Nymphalidae</taxon>
        <taxon>Satyrinae</taxon>
        <taxon>Satyrini</taxon>
        <taxon>Parargina</taxon>
        <taxon>Pararge</taxon>
    </lineage>
</organism>
<dbReference type="Proteomes" id="UP000838756">
    <property type="component" value="Unassembled WGS sequence"/>
</dbReference>
<name>A0A8S4QBP3_9NEOP</name>
<evidence type="ECO:0000313" key="2">
    <source>
        <dbReference type="Proteomes" id="UP000838756"/>
    </source>
</evidence>
<sequence length="80" mass="9269">PSSCRNRRRERLAPFERRSQFARISERLLAIEEQRVEIDRRNMQLLEAYTSRSQERDSALAQALLAIGDGLKLLADAVKK</sequence>
<proteinExistence type="predicted"/>
<dbReference type="OrthoDB" id="8045892at2759"/>